<organism evidence="2 3">
    <name type="scientific">Parnassius apollo</name>
    <name type="common">Apollo butterfly</name>
    <name type="synonym">Papilio apollo</name>
    <dbReference type="NCBI Taxonomy" id="110799"/>
    <lineage>
        <taxon>Eukaryota</taxon>
        <taxon>Metazoa</taxon>
        <taxon>Ecdysozoa</taxon>
        <taxon>Arthropoda</taxon>
        <taxon>Hexapoda</taxon>
        <taxon>Insecta</taxon>
        <taxon>Pterygota</taxon>
        <taxon>Neoptera</taxon>
        <taxon>Endopterygota</taxon>
        <taxon>Lepidoptera</taxon>
        <taxon>Glossata</taxon>
        <taxon>Ditrysia</taxon>
        <taxon>Papilionoidea</taxon>
        <taxon>Papilionidae</taxon>
        <taxon>Parnassiinae</taxon>
        <taxon>Parnassini</taxon>
        <taxon>Parnassius</taxon>
        <taxon>Parnassius</taxon>
    </lineage>
</organism>
<keyword evidence="3" id="KW-1185">Reference proteome</keyword>
<proteinExistence type="predicted"/>
<protein>
    <submittedName>
        <fullName evidence="2">(apollo) hypothetical protein</fullName>
    </submittedName>
</protein>
<dbReference type="EMBL" id="CAJQZP010001094">
    <property type="protein sequence ID" value="CAG5016100.1"/>
    <property type="molecule type" value="Genomic_DNA"/>
</dbReference>
<name>A0A8S3XEW9_PARAO</name>
<accession>A0A8S3XEW9</accession>
<reference evidence="2" key="1">
    <citation type="submission" date="2021-04" db="EMBL/GenBank/DDBJ databases">
        <authorList>
            <person name="Tunstrom K."/>
        </authorList>
    </citation>
    <scope>NUCLEOTIDE SEQUENCE</scope>
</reference>
<feature type="region of interest" description="Disordered" evidence="1">
    <location>
        <begin position="1"/>
        <end position="40"/>
    </location>
</feature>
<evidence type="ECO:0000313" key="2">
    <source>
        <dbReference type="EMBL" id="CAG5016100.1"/>
    </source>
</evidence>
<evidence type="ECO:0000313" key="3">
    <source>
        <dbReference type="Proteomes" id="UP000691718"/>
    </source>
</evidence>
<evidence type="ECO:0000256" key="1">
    <source>
        <dbReference type="SAM" id="MobiDB-lite"/>
    </source>
</evidence>
<feature type="compositionally biased region" description="Basic and acidic residues" evidence="1">
    <location>
        <begin position="17"/>
        <end position="26"/>
    </location>
</feature>
<sequence>MQLNITTQTYETCFRPDPGRRRDCHPPPHRNTRTSEQPPHCQSYTHMVVQPKTTYEVTEKYTEPIVYQAPKPSKVEAPTGFSKQSSLITPEFQQFVRNGAAFHLPTQYGVTSLSLPQNQIIPQQFSMQGFTELSGHQDLLQTGAEGLIISPHALYQNDPNFLQKLQNQLLQQFQSVEIIPYPTDVQPQIQQTSSQPQIFLLENEVITKQIPTSFKPREPHRNIVQRETQEGSVLSLIPQAFTPSNVTENFIDATTLNTSQNVTLETITSETETPTTTVKNFVETTSEEQKTTPVYYAQVGQNVDNDMAKEFYSAINDVRATAVLAQEEKLNEIINEENVTTTPAKSETDVNKSINLETEGKNKTYNEIKPIAGTPFEKPDGSVNVAYTLLRSQEDQTKVNKEGNVLAGQLVQAMISEDRDFNNGQVNIASRRPPLRLIAIPEKKTEIIPHKLTVVKAKIPPKSKITFDNKTGEPILRIYASYSENPMQKEVLLSKLSNIKQFKDPVTRKQDNLENRKAATIKTFDKSITNDPNQVSQFGLKVRSRSDDYIPLFEEYEE</sequence>
<dbReference type="OrthoDB" id="8023715at2759"/>
<comment type="caution">
    <text evidence="2">The sequence shown here is derived from an EMBL/GenBank/DDBJ whole genome shotgun (WGS) entry which is preliminary data.</text>
</comment>
<feature type="compositionally biased region" description="Polar residues" evidence="1">
    <location>
        <begin position="1"/>
        <end position="11"/>
    </location>
</feature>
<dbReference type="AlphaFoldDB" id="A0A8S3XEW9"/>
<gene>
    <name evidence="2" type="ORF">PAPOLLO_LOCUS16474</name>
</gene>
<dbReference type="Proteomes" id="UP000691718">
    <property type="component" value="Unassembled WGS sequence"/>
</dbReference>